<dbReference type="OrthoDB" id="5205528at2759"/>
<dbReference type="InterPro" id="IPR025202">
    <property type="entry name" value="PLD-like_dom"/>
</dbReference>
<feature type="domain" description="PLD phosphodiesterase" evidence="7">
    <location>
        <begin position="326"/>
        <end position="352"/>
    </location>
</feature>
<dbReference type="InterPro" id="IPR051406">
    <property type="entry name" value="PLD_domain"/>
</dbReference>
<dbReference type="STRING" id="101091.A0A1C7N472"/>
<dbReference type="PANTHER" id="PTHR43856">
    <property type="entry name" value="CARDIOLIPIN HYDROLASE"/>
    <property type="match status" value="1"/>
</dbReference>
<keyword evidence="9" id="KW-1185">Reference proteome</keyword>
<dbReference type="PROSITE" id="PS50035">
    <property type="entry name" value="PLD"/>
    <property type="match status" value="1"/>
</dbReference>
<dbReference type="SUPFAM" id="SSF56024">
    <property type="entry name" value="Phospholipase D/nuclease"/>
    <property type="match status" value="1"/>
</dbReference>
<dbReference type="Proteomes" id="UP000093000">
    <property type="component" value="Unassembled WGS sequence"/>
</dbReference>
<reference evidence="8 9" key="1">
    <citation type="submission" date="2016-03" db="EMBL/GenBank/DDBJ databases">
        <title>Choanephora cucurbitarum.</title>
        <authorList>
            <person name="Min B."/>
            <person name="Park H."/>
            <person name="Park J.-H."/>
            <person name="Shin H.-D."/>
            <person name="Choi I.-G."/>
        </authorList>
    </citation>
    <scope>NUCLEOTIDE SEQUENCE [LARGE SCALE GENOMIC DNA]</scope>
    <source>
        <strain evidence="8 9">KUS-F28377</strain>
    </source>
</reference>
<keyword evidence="2" id="KW-0442">Lipid degradation</keyword>
<feature type="compositionally biased region" description="Basic and acidic residues" evidence="6">
    <location>
        <begin position="111"/>
        <end position="123"/>
    </location>
</feature>
<evidence type="ECO:0000256" key="1">
    <source>
        <dbReference type="ARBA" id="ARBA00022801"/>
    </source>
</evidence>
<dbReference type="InterPro" id="IPR001736">
    <property type="entry name" value="PLipase_D/transphosphatidylase"/>
</dbReference>
<evidence type="ECO:0000256" key="6">
    <source>
        <dbReference type="SAM" id="MobiDB-lite"/>
    </source>
</evidence>
<evidence type="ECO:0000313" key="8">
    <source>
        <dbReference type="EMBL" id="OBZ83439.1"/>
    </source>
</evidence>
<dbReference type="PANTHER" id="PTHR43856:SF1">
    <property type="entry name" value="MITOCHONDRIAL CARDIOLIPIN HYDROLASE"/>
    <property type="match status" value="1"/>
</dbReference>
<evidence type="ECO:0000259" key="7">
    <source>
        <dbReference type="PROSITE" id="PS50035"/>
    </source>
</evidence>
<dbReference type="Pfam" id="PF13091">
    <property type="entry name" value="PLDc_2"/>
    <property type="match status" value="1"/>
</dbReference>
<sequence length="352" mass="38677">MNHLYQLLCVPKAPSVSIDDLKSGNLDQFLSTSMRSSAGIEKDSQLKQGATQELTKLLRSRSNSPRNTLKMVNTMFENASQACHHSRERALIDWLQTCVSTAIQLSLDPESLEKPGRVPEPKKSPKKNKSPAVEGDETDVSWEEDDGERYEYLGDSDEDYMPSDDGVVPSKKKKSGTKTSPRKKKNQDQVVPPSPPKSSKDAVIPVLHEGAGAKALQKYFADLESKQVVPKSTSNALADGYFVRAFFFPSKDSFNAFMSALNSAKKTLDICVFAFTDDDVADALIAAKKRGVSIRIITDNQQAAGKGADAKRLQEQHGIPFKTDHTTGYMHNKFAIIDGATLINGSFNWSKG</sequence>
<feature type="region of interest" description="Disordered" evidence="6">
    <location>
        <begin position="110"/>
        <end position="201"/>
    </location>
</feature>
<feature type="compositionally biased region" description="Acidic residues" evidence="6">
    <location>
        <begin position="134"/>
        <end position="162"/>
    </location>
</feature>
<keyword evidence="3" id="KW-0443">Lipid metabolism</keyword>
<accession>A0A1C7N472</accession>
<dbReference type="InParanoid" id="A0A1C7N472"/>
<comment type="caution">
    <text evidence="8">The sequence shown here is derived from an EMBL/GenBank/DDBJ whole genome shotgun (WGS) entry which is preliminary data.</text>
</comment>
<protein>
    <recommendedName>
        <fullName evidence="5">Mitochondrial cardiolipin hydrolase</fullName>
    </recommendedName>
</protein>
<dbReference type="Gene3D" id="3.30.870.10">
    <property type="entry name" value="Endonuclease Chain A"/>
    <property type="match status" value="1"/>
</dbReference>
<organism evidence="8 9">
    <name type="scientific">Choanephora cucurbitarum</name>
    <dbReference type="NCBI Taxonomy" id="101091"/>
    <lineage>
        <taxon>Eukaryota</taxon>
        <taxon>Fungi</taxon>
        <taxon>Fungi incertae sedis</taxon>
        <taxon>Mucoromycota</taxon>
        <taxon>Mucoromycotina</taxon>
        <taxon>Mucoromycetes</taxon>
        <taxon>Mucorales</taxon>
        <taxon>Mucorineae</taxon>
        <taxon>Choanephoraceae</taxon>
        <taxon>Choanephoroideae</taxon>
        <taxon>Choanephora</taxon>
    </lineage>
</organism>
<evidence type="ECO:0000256" key="2">
    <source>
        <dbReference type="ARBA" id="ARBA00022963"/>
    </source>
</evidence>
<evidence type="ECO:0000256" key="3">
    <source>
        <dbReference type="ARBA" id="ARBA00023098"/>
    </source>
</evidence>
<evidence type="ECO:0000313" key="9">
    <source>
        <dbReference type="Proteomes" id="UP000093000"/>
    </source>
</evidence>
<evidence type="ECO:0000256" key="4">
    <source>
        <dbReference type="ARBA" id="ARBA00038012"/>
    </source>
</evidence>
<gene>
    <name evidence="8" type="ORF">A0J61_08510</name>
</gene>
<name>A0A1C7N472_9FUNG</name>
<dbReference type="EMBL" id="LUGH01000662">
    <property type="protein sequence ID" value="OBZ83439.1"/>
    <property type="molecule type" value="Genomic_DNA"/>
</dbReference>
<dbReference type="CDD" id="cd09171">
    <property type="entry name" value="PLDc_vPLD6_like"/>
    <property type="match status" value="1"/>
</dbReference>
<keyword evidence="1 8" id="KW-0378">Hydrolase</keyword>
<dbReference type="GO" id="GO:0016042">
    <property type="term" value="P:lipid catabolic process"/>
    <property type="evidence" value="ECO:0007669"/>
    <property type="project" value="UniProtKB-KW"/>
</dbReference>
<dbReference type="AlphaFoldDB" id="A0A1C7N472"/>
<feature type="compositionally biased region" description="Basic residues" evidence="6">
    <location>
        <begin position="170"/>
        <end position="185"/>
    </location>
</feature>
<comment type="similarity">
    <text evidence="4">Belongs to the phospholipase D family. MitoPLD/Zucchini subfamily.</text>
</comment>
<dbReference type="GO" id="GO:0016891">
    <property type="term" value="F:RNA endonuclease activity producing 5'-phosphomonoesters, hydrolytic mechanism"/>
    <property type="evidence" value="ECO:0007669"/>
    <property type="project" value="TreeGrafter"/>
</dbReference>
<proteinExistence type="inferred from homology"/>
<evidence type="ECO:0000256" key="5">
    <source>
        <dbReference type="ARBA" id="ARBA00040549"/>
    </source>
</evidence>